<dbReference type="GO" id="GO:0032259">
    <property type="term" value="P:methylation"/>
    <property type="evidence" value="ECO:0007669"/>
    <property type="project" value="UniProtKB-KW"/>
</dbReference>
<gene>
    <name evidence="1" type="ORF">H0A36_16525</name>
</gene>
<dbReference type="EMBL" id="JACCKB010000027">
    <property type="protein sequence ID" value="NYZ67619.1"/>
    <property type="molecule type" value="Genomic_DNA"/>
</dbReference>
<dbReference type="CDD" id="cd02440">
    <property type="entry name" value="AdoMet_MTases"/>
    <property type="match status" value="1"/>
</dbReference>
<dbReference type="PANTHER" id="PTHR43861">
    <property type="entry name" value="TRANS-ACONITATE 2-METHYLTRANSFERASE-RELATED"/>
    <property type="match status" value="1"/>
</dbReference>
<dbReference type="InterPro" id="IPR029063">
    <property type="entry name" value="SAM-dependent_MTases_sf"/>
</dbReference>
<keyword evidence="1" id="KW-0808">Transferase</keyword>
<accession>A0A853I4M0</accession>
<sequence>MENINILKEYYEKDSERFWDPLEGMCGRDLDVYPLLEGLSGQLIEYGCGSGSLLIGLAKEERFENCIGVDISERAIAFIDKAWKNIPNVDVNKLKLMNPQSDSLPEISIESMDVIVSVATIEHVLDPYKVLDELYRIAKPTATLICSVPNYAYLKHRIQLLFGIQPRTGTDEPVSNWREEGWDGMHLHTFTKSSFTTLLKDCGWIPNKWMGCGTRFNSIGLGYFRRKFPGIMSGELISVCRKRS</sequence>
<protein>
    <submittedName>
        <fullName evidence="1">Class I SAM-dependent methyltransferase</fullName>
    </submittedName>
</protein>
<dbReference type="AlphaFoldDB" id="A0A853I4M0"/>
<keyword evidence="1" id="KW-0489">Methyltransferase</keyword>
<comment type="caution">
    <text evidence="1">The sequence shown here is derived from an EMBL/GenBank/DDBJ whole genome shotgun (WGS) entry which is preliminary data.</text>
</comment>
<name>A0A853I4M0_9GAMM</name>
<organism evidence="1 2">
    <name type="scientific">Spartinivicinus marinus</name>
    <dbReference type="NCBI Taxonomy" id="2994442"/>
    <lineage>
        <taxon>Bacteria</taxon>
        <taxon>Pseudomonadati</taxon>
        <taxon>Pseudomonadota</taxon>
        <taxon>Gammaproteobacteria</taxon>
        <taxon>Oceanospirillales</taxon>
        <taxon>Zooshikellaceae</taxon>
        <taxon>Spartinivicinus</taxon>
    </lineage>
</organism>
<dbReference type="Proteomes" id="UP000569732">
    <property type="component" value="Unassembled WGS sequence"/>
</dbReference>
<dbReference type="Gene3D" id="3.40.50.150">
    <property type="entry name" value="Vaccinia Virus protein VP39"/>
    <property type="match status" value="1"/>
</dbReference>
<reference evidence="1 2" key="1">
    <citation type="submission" date="2020-07" db="EMBL/GenBank/DDBJ databases">
        <title>Endozoicomonas sp. nov., isolated from sediment.</title>
        <authorList>
            <person name="Gu T."/>
        </authorList>
    </citation>
    <scope>NUCLEOTIDE SEQUENCE [LARGE SCALE GENOMIC DNA]</scope>
    <source>
        <strain evidence="1 2">SM1973</strain>
    </source>
</reference>
<keyword evidence="2" id="KW-1185">Reference proteome</keyword>
<dbReference type="RefSeq" id="WP_180569637.1">
    <property type="nucleotide sequence ID" value="NZ_JACCKB010000027.1"/>
</dbReference>
<dbReference type="Pfam" id="PF13489">
    <property type="entry name" value="Methyltransf_23"/>
    <property type="match status" value="1"/>
</dbReference>
<evidence type="ECO:0000313" key="2">
    <source>
        <dbReference type="Proteomes" id="UP000569732"/>
    </source>
</evidence>
<proteinExistence type="predicted"/>
<evidence type="ECO:0000313" key="1">
    <source>
        <dbReference type="EMBL" id="NYZ67619.1"/>
    </source>
</evidence>
<dbReference type="GO" id="GO:0008168">
    <property type="term" value="F:methyltransferase activity"/>
    <property type="evidence" value="ECO:0007669"/>
    <property type="project" value="UniProtKB-KW"/>
</dbReference>
<dbReference type="SUPFAM" id="SSF53335">
    <property type="entry name" value="S-adenosyl-L-methionine-dependent methyltransferases"/>
    <property type="match status" value="1"/>
</dbReference>